<dbReference type="Proteomes" id="UP000237105">
    <property type="component" value="Unassembled WGS sequence"/>
</dbReference>
<dbReference type="SUPFAM" id="SSF63829">
    <property type="entry name" value="Calcium-dependent phosphotriesterase"/>
    <property type="match status" value="1"/>
</dbReference>
<dbReference type="EMBL" id="JXTB01000251">
    <property type="protein sequence ID" value="PON49997.1"/>
    <property type="molecule type" value="Genomic_DNA"/>
</dbReference>
<keyword evidence="4" id="KW-0926">Vacuole</keyword>
<evidence type="ECO:0000256" key="3">
    <source>
        <dbReference type="ARBA" id="ARBA00022553"/>
    </source>
</evidence>
<dbReference type="AlphaFoldDB" id="A0A2P5BMH3"/>
<dbReference type="PANTHER" id="PTHR10426">
    <property type="entry name" value="STRICTOSIDINE SYNTHASE-RELATED"/>
    <property type="match status" value="1"/>
</dbReference>
<comment type="subcellular location">
    <subcellularLocation>
        <location evidence="1">Vacuole</location>
    </subcellularLocation>
</comment>
<dbReference type="Pfam" id="PF03088">
    <property type="entry name" value="Str_synth"/>
    <property type="match status" value="1"/>
</dbReference>
<evidence type="ECO:0000313" key="8">
    <source>
        <dbReference type="Proteomes" id="UP000237105"/>
    </source>
</evidence>
<gene>
    <name evidence="7" type="ORF">PanWU01x14_226340</name>
</gene>
<organism evidence="7 8">
    <name type="scientific">Parasponia andersonii</name>
    <name type="common">Sponia andersonii</name>
    <dbReference type="NCBI Taxonomy" id="3476"/>
    <lineage>
        <taxon>Eukaryota</taxon>
        <taxon>Viridiplantae</taxon>
        <taxon>Streptophyta</taxon>
        <taxon>Embryophyta</taxon>
        <taxon>Tracheophyta</taxon>
        <taxon>Spermatophyta</taxon>
        <taxon>Magnoliopsida</taxon>
        <taxon>eudicotyledons</taxon>
        <taxon>Gunneridae</taxon>
        <taxon>Pentapetalae</taxon>
        <taxon>rosids</taxon>
        <taxon>fabids</taxon>
        <taxon>Rosales</taxon>
        <taxon>Cannabaceae</taxon>
        <taxon>Parasponia</taxon>
    </lineage>
</organism>
<reference evidence="8" key="1">
    <citation type="submission" date="2016-06" db="EMBL/GenBank/DDBJ databases">
        <title>Parallel loss of symbiosis genes in relatives of nitrogen-fixing non-legume Parasponia.</title>
        <authorList>
            <person name="Van Velzen R."/>
            <person name="Holmer R."/>
            <person name="Bu F."/>
            <person name="Rutten L."/>
            <person name="Van Zeijl A."/>
            <person name="Liu W."/>
            <person name="Santuari L."/>
            <person name="Cao Q."/>
            <person name="Sharma T."/>
            <person name="Shen D."/>
            <person name="Roswanjaya Y."/>
            <person name="Wardhani T."/>
            <person name="Kalhor M.S."/>
            <person name="Jansen J."/>
            <person name="Van den Hoogen J."/>
            <person name="Gungor B."/>
            <person name="Hartog M."/>
            <person name="Hontelez J."/>
            <person name="Verver J."/>
            <person name="Yang W.-C."/>
            <person name="Schijlen E."/>
            <person name="Repin R."/>
            <person name="Schilthuizen M."/>
            <person name="Schranz E."/>
            <person name="Heidstra R."/>
            <person name="Miyata K."/>
            <person name="Fedorova E."/>
            <person name="Kohlen W."/>
            <person name="Bisseling T."/>
            <person name="Smit S."/>
            <person name="Geurts R."/>
        </authorList>
    </citation>
    <scope>NUCLEOTIDE SEQUENCE [LARGE SCALE GENOMIC DNA]</scope>
    <source>
        <strain evidence="8">cv. WU1-14</strain>
    </source>
</reference>
<evidence type="ECO:0000259" key="6">
    <source>
        <dbReference type="Pfam" id="PF03088"/>
    </source>
</evidence>
<dbReference type="GO" id="GO:0012505">
    <property type="term" value="C:endomembrane system"/>
    <property type="evidence" value="ECO:0007669"/>
    <property type="project" value="TreeGrafter"/>
</dbReference>
<comment type="caution">
    <text evidence="7">The sequence shown here is derived from an EMBL/GenBank/DDBJ whole genome shotgun (WGS) entry which is preliminary data.</text>
</comment>
<evidence type="ECO:0000313" key="7">
    <source>
        <dbReference type="EMBL" id="PON49997.1"/>
    </source>
</evidence>
<comment type="similarity">
    <text evidence="2">Belongs to the strictosidine synthase family.</text>
</comment>
<proteinExistence type="inferred from homology"/>
<dbReference type="Pfam" id="PF20067">
    <property type="entry name" value="SSL_N"/>
    <property type="match status" value="1"/>
</dbReference>
<evidence type="ECO:0000256" key="4">
    <source>
        <dbReference type="ARBA" id="ARBA00022554"/>
    </source>
</evidence>
<dbReference type="Gene3D" id="2.120.10.30">
    <property type="entry name" value="TolB, C-terminal domain"/>
    <property type="match status" value="1"/>
</dbReference>
<evidence type="ECO:0000256" key="5">
    <source>
        <dbReference type="ARBA" id="ARBA00023180"/>
    </source>
</evidence>
<dbReference type="STRING" id="3476.A0A2P5BMH3"/>
<dbReference type="InterPro" id="IPR011042">
    <property type="entry name" value="6-blade_b-propeller_TolB-like"/>
</dbReference>
<dbReference type="GO" id="GO:0005773">
    <property type="term" value="C:vacuole"/>
    <property type="evidence" value="ECO:0007669"/>
    <property type="project" value="UniProtKB-SubCell"/>
</dbReference>
<name>A0A2P5BMH3_PARAD</name>
<keyword evidence="8" id="KW-1185">Reference proteome</keyword>
<dbReference type="OrthoDB" id="5307922at2759"/>
<dbReference type="GO" id="GO:0016787">
    <property type="term" value="F:hydrolase activity"/>
    <property type="evidence" value="ECO:0007669"/>
    <property type="project" value="TreeGrafter"/>
</dbReference>
<dbReference type="PANTHER" id="PTHR10426:SF88">
    <property type="entry name" value="ADIPOCYTE PLASMA MEMBRANE-ASSOCIATED PROTEIN HEMOMUCIN-RELATED"/>
    <property type="match status" value="1"/>
</dbReference>
<protein>
    <submittedName>
        <fullName evidence="7">Strictosidine synthase</fullName>
    </submittedName>
</protein>
<feature type="domain" description="Strictosidine synthase conserved region" evidence="6">
    <location>
        <begin position="180"/>
        <end position="263"/>
    </location>
</feature>
<evidence type="ECO:0000256" key="1">
    <source>
        <dbReference type="ARBA" id="ARBA00004116"/>
    </source>
</evidence>
<evidence type="ECO:0000256" key="2">
    <source>
        <dbReference type="ARBA" id="ARBA00009191"/>
    </source>
</evidence>
<dbReference type="InterPro" id="IPR018119">
    <property type="entry name" value="Strictosidine_synth_cons-reg"/>
</dbReference>
<accession>A0A2P5BMH3</accession>
<keyword evidence="3" id="KW-0597">Phosphoprotein</keyword>
<sequence>MSQLINTNSVPLARPGLPIPRRSFSWFFSSLFLVLSLSVAASIPYKLRSSEQTPLHVHRLARQLTTTSKQNSQSDNLLQPWEMVGVGALEGPEDLAYDSRSRLIHTGCADGWIKRVTVNKSAADSVIKNWVNTGGRPLGIAFGLHNEVLVADTEKGLLNVSRRGKVEVLTNETKLIDSVVMAKNGMVYFTEASYKYGLHDFLLDITEGKPHGRLWSYNPATKRTKVLLRNLYFANGLAVSPDQSSVIFCETTKKRCRRYFIQGKKKGHAKKFVDLPGFPDNIQYEGSDSKGHYWIALAMTYGNSSTTAGVLVVDKQGNPVYQYFGLELSLISTGIKIGNHLYCGSLVNPYMIRLNLQEHSEKQALSTCNN</sequence>
<keyword evidence="5" id="KW-0325">Glycoprotein</keyword>